<evidence type="ECO:0000313" key="3">
    <source>
        <dbReference type="Proteomes" id="UP001359485"/>
    </source>
</evidence>
<keyword evidence="3" id="KW-1185">Reference proteome</keyword>
<comment type="caution">
    <text evidence="2">The sequence shown here is derived from an EMBL/GenBank/DDBJ whole genome shotgun (WGS) entry which is preliminary data.</text>
</comment>
<keyword evidence="1" id="KW-0732">Signal</keyword>
<reference evidence="2 3" key="1">
    <citation type="submission" date="2023-09" db="EMBL/GenBank/DDBJ databases">
        <title>Genomes of two closely related lineages of the louse Polyplax serrata with different host specificities.</title>
        <authorList>
            <person name="Martinu J."/>
            <person name="Tarabai H."/>
            <person name="Stefka J."/>
            <person name="Hypsa V."/>
        </authorList>
    </citation>
    <scope>NUCLEOTIDE SEQUENCE [LARGE SCALE GENOMIC DNA]</scope>
    <source>
        <strain evidence="2">98ZLc_SE</strain>
    </source>
</reference>
<organism evidence="2 3">
    <name type="scientific">Polyplax serrata</name>
    <name type="common">Common mouse louse</name>
    <dbReference type="NCBI Taxonomy" id="468196"/>
    <lineage>
        <taxon>Eukaryota</taxon>
        <taxon>Metazoa</taxon>
        <taxon>Ecdysozoa</taxon>
        <taxon>Arthropoda</taxon>
        <taxon>Hexapoda</taxon>
        <taxon>Insecta</taxon>
        <taxon>Pterygota</taxon>
        <taxon>Neoptera</taxon>
        <taxon>Paraneoptera</taxon>
        <taxon>Psocodea</taxon>
        <taxon>Troctomorpha</taxon>
        <taxon>Phthiraptera</taxon>
        <taxon>Anoplura</taxon>
        <taxon>Polyplacidae</taxon>
        <taxon>Polyplax</taxon>
    </lineage>
</organism>
<accession>A0ABR1B1J0</accession>
<evidence type="ECO:0008006" key="4">
    <source>
        <dbReference type="Google" id="ProtNLM"/>
    </source>
</evidence>
<dbReference type="Proteomes" id="UP001359485">
    <property type="component" value="Unassembled WGS sequence"/>
</dbReference>
<feature type="signal peptide" evidence="1">
    <location>
        <begin position="1"/>
        <end position="30"/>
    </location>
</feature>
<gene>
    <name evidence="2" type="ORF">RUM44_003979</name>
</gene>
<dbReference type="EMBL" id="JAWJWF010000004">
    <property type="protein sequence ID" value="KAK6633377.1"/>
    <property type="molecule type" value="Genomic_DNA"/>
</dbReference>
<evidence type="ECO:0000313" key="2">
    <source>
        <dbReference type="EMBL" id="KAK6633377.1"/>
    </source>
</evidence>
<name>A0ABR1B1J0_POLSC</name>
<sequence length="148" mass="16447">MGNWNGGIGNGGRKMRLLLLLLLPLPLSRRELGEEEEGQNKADWCARREKQEIYWVNSAIMISPKLKKENPNGILTSDFHDSAGWISPMQIFESVCLRSFVCLRAYVSACVCLAVRAGGEYPASFCGWVGGGLHEFTSAILLIQNDEE</sequence>
<protein>
    <recommendedName>
        <fullName evidence="4">Secreted protein</fullName>
    </recommendedName>
</protein>
<feature type="chain" id="PRO_5047521448" description="Secreted protein" evidence="1">
    <location>
        <begin position="31"/>
        <end position="148"/>
    </location>
</feature>
<evidence type="ECO:0000256" key="1">
    <source>
        <dbReference type="SAM" id="SignalP"/>
    </source>
</evidence>
<proteinExistence type="predicted"/>